<dbReference type="Proteomes" id="UP000664534">
    <property type="component" value="Unassembled WGS sequence"/>
</dbReference>
<keyword evidence="3" id="KW-1185">Reference proteome</keyword>
<organism evidence="2 3">
    <name type="scientific">Imshaugia aleurites</name>
    <dbReference type="NCBI Taxonomy" id="172621"/>
    <lineage>
        <taxon>Eukaryota</taxon>
        <taxon>Fungi</taxon>
        <taxon>Dikarya</taxon>
        <taxon>Ascomycota</taxon>
        <taxon>Pezizomycotina</taxon>
        <taxon>Lecanoromycetes</taxon>
        <taxon>OSLEUM clade</taxon>
        <taxon>Lecanoromycetidae</taxon>
        <taxon>Lecanorales</taxon>
        <taxon>Lecanorineae</taxon>
        <taxon>Parmeliaceae</taxon>
        <taxon>Imshaugia</taxon>
    </lineage>
</organism>
<comment type="caution">
    <text evidence="2">The sequence shown here is derived from an EMBL/GenBank/DDBJ whole genome shotgun (WGS) entry which is preliminary data.</text>
</comment>
<dbReference type="AlphaFoldDB" id="A0A8H3J3S7"/>
<feature type="chain" id="PRO_5034097019" evidence="1">
    <location>
        <begin position="18"/>
        <end position="104"/>
    </location>
</feature>
<feature type="signal peptide" evidence="1">
    <location>
        <begin position="1"/>
        <end position="17"/>
    </location>
</feature>
<keyword evidence="1" id="KW-0732">Signal</keyword>
<gene>
    <name evidence="2" type="ORF">IMSHALPRED_001792</name>
</gene>
<evidence type="ECO:0000256" key="1">
    <source>
        <dbReference type="SAM" id="SignalP"/>
    </source>
</evidence>
<protein>
    <submittedName>
        <fullName evidence="2">Uncharacterized protein</fullName>
    </submittedName>
</protein>
<accession>A0A8H3J3S7</accession>
<proteinExistence type="predicted"/>
<dbReference type="OrthoDB" id="5402959at2759"/>
<evidence type="ECO:0000313" key="3">
    <source>
        <dbReference type="Proteomes" id="UP000664534"/>
    </source>
</evidence>
<dbReference type="EMBL" id="CAJPDT010000128">
    <property type="protein sequence ID" value="CAF9940210.1"/>
    <property type="molecule type" value="Genomic_DNA"/>
</dbReference>
<evidence type="ECO:0000313" key="2">
    <source>
        <dbReference type="EMBL" id="CAF9940210.1"/>
    </source>
</evidence>
<reference evidence="2" key="1">
    <citation type="submission" date="2021-03" db="EMBL/GenBank/DDBJ databases">
        <authorList>
            <person name="Tagirdzhanova G."/>
        </authorList>
    </citation>
    <scope>NUCLEOTIDE SEQUENCE</scope>
</reference>
<name>A0A8H3J3S7_9LECA</name>
<sequence length="104" mass="10053">MKFLLAALALATIGANAQSSLSTVLAPCGTSCPSPAADKMITRSAPPMETSPCPSLLVSSVSMNATSGVSTGSPTPTHFAGGANHVAGSFGGVAFAAAAVAFVL</sequence>